<dbReference type="PANTHER" id="PTHR21227:SF0">
    <property type="entry name" value="TRNA-SPLICING ENDONUCLEASE SUBUNIT SEN2"/>
    <property type="match status" value="1"/>
</dbReference>
<feature type="domain" description="tRNA intron endonuclease N-terminal" evidence="5">
    <location>
        <begin position="22"/>
        <end position="83"/>
    </location>
</feature>
<dbReference type="InterPro" id="IPR036167">
    <property type="entry name" value="tRNA_intron_Endo_cat-like_sf"/>
</dbReference>
<sequence length="375" mass="43517">MHVLKKIFIFHDGCIWDCDRYCAVLLEVELEQANLLDQACFGCHIVTACKDKKHYELSLEEAFYLFHSLKCLEVVWRDKCLENDELWEFMTSRRKLFPIFYKAYSHLRAKNWAVKSEIKYGVDFVAYCHHPSLVHSEYAVIVLKGDEDITHLMAWPSLHATLRFEDGVAKTLLLLHINNVHDRVSSSCFEHYTAEEQIISRWNPEQCHEEHTTSNTGIETFCDAIHHVQRSPNYHFNKFSVRLNLTLTSPSPMMVDLNTRWKGKGSKAIALANPMSKIVAQLQSSLSQSKAYGLLAGFVVLLQVGHEQADLLIRACFGHPIITDNEDNQWYELSLEEDFYLCHSLKCFEIVRKNHYFQNNEERNKQSPDGVQSDK</sequence>
<protein>
    <recommendedName>
        <fullName evidence="2">tRNA-intron lyase</fullName>
        <ecNumber evidence="2">4.6.1.16</ecNumber>
    </recommendedName>
</protein>
<feature type="domain" description="tRNA intron endonuclease catalytic" evidence="4">
    <location>
        <begin position="100"/>
        <end position="177"/>
    </location>
</feature>
<comment type="similarity">
    <text evidence="1">Belongs to the tRNA-intron endonuclease family.</text>
</comment>
<dbReference type="GO" id="GO:0000379">
    <property type="term" value="P:tRNA-type intron splice site recognition and cleavage"/>
    <property type="evidence" value="ECO:0007669"/>
    <property type="project" value="TreeGrafter"/>
</dbReference>
<reference evidence="6 7" key="1">
    <citation type="submission" date="2020-10" db="EMBL/GenBank/DDBJ databases">
        <title>The Coptis chinensis genome and diversification of protoberbering-type alkaloids.</title>
        <authorList>
            <person name="Wang B."/>
            <person name="Shu S."/>
            <person name="Song C."/>
            <person name="Liu Y."/>
        </authorList>
    </citation>
    <scope>NUCLEOTIDE SEQUENCE [LARGE SCALE GENOMIC DNA]</scope>
    <source>
        <strain evidence="6">HL-2020</strain>
        <tissue evidence="6">Leaf</tissue>
    </source>
</reference>
<dbReference type="GO" id="GO:0005737">
    <property type="term" value="C:cytoplasm"/>
    <property type="evidence" value="ECO:0007669"/>
    <property type="project" value="TreeGrafter"/>
</dbReference>
<dbReference type="InterPro" id="IPR006676">
    <property type="entry name" value="tRNA_splic"/>
</dbReference>
<dbReference type="InterPro" id="IPR006678">
    <property type="entry name" value="tRNA_intron_Endonuc_N"/>
</dbReference>
<dbReference type="CDD" id="cd22363">
    <property type="entry name" value="tRNA-intron_lyase_C"/>
    <property type="match status" value="1"/>
</dbReference>
<dbReference type="GO" id="GO:0003676">
    <property type="term" value="F:nucleic acid binding"/>
    <property type="evidence" value="ECO:0007669"/>
    <property type="project" value="InterPro"/>
</dbReference>
<evidence type="ECO:0000259" key="5">
    <source>
        <dbReference type="Pfam" id="PF02778"/>
    </source>
</evidence>
<feature type="domain" description="tRNA intron endonuclease N-terminal" evidence="5">
    <location>
        <begin position="293"/>
        <end position="355"/>
    </location>
</feature>
<gene>
    <name evidence="6" type="ORF">IFM89_025890</name>
</gene>
<accession>A0A835LVH4</accession>
<organism evidence="6 7">
    <name type="scientific">Coptis chinensis</name>
    <dbReference type="NCBI Taxonomy" id="261450"/>
    <lineage>
        <taxon>Eukaryota</taxon>
        <taxon>Viridiplantae</taxon>
        <taxon>Streptophyta</taxon>
        <taxon>Embryophyta</taxon>
        <taxon>Tracheophyta</taxon>
        <taxon>Spermatophyta</taxon>
        <taxon>Magnoliopsida</taxon>
        <taxon>Ranunculales</taxon>
        <taxon>Ranunculaceae</taxon>
        <taxon>Coptidoideae</taxon>
        <taxon>Coptis</taxon>
    </lineage>
</organism>
<evidence type="ECO:0000256" key="1">
    <source>
        <dbReference type="ARBA" id="ARBA00008078"/>
    </source>
</evidence>
<dbReference type="SUPFAM" id="SSF53032">
    <property type="entry name" value="tRNA-intron endonuclease catalytic domain-like"/>
    <property type="match status" value="1"/>
</dbReference>
<dbReference type="GO" id="GO:0000213">
    <property type="term" value="F:tRNA-intron lyase activity"/>
    <property type="evidence" value="ECO:0007669"/>
    <property type="project" value="UniProtKB-EC"/>
</dbReference>
<evidence type="ECO:0000256" key="2">
    <source>
        <dbReference type="ARBA" id="ARBA00012573"/>
    </source>
</evidence>
<dbReference type="InterPro" id="IPR006677">
    <property type="entry name" value="tRNA_intron_Endonuc_cat-like"/>
</dbReference>
<dbReference type="OrthoDB" id="10249562at2759"/>
<dbReference type="Pfam" id="PF01974">
    <property type="entry name" value="tRNA_int_endo"/>
    <property type="match status" value="1"/>
</dbReference>
<comment type="catalytic activity">
    <reaction evidence="3">
        <text>pretRNA = a 3'-half-tRNA molecule with a 5'-OH end + a 5'-half-tRNA molecule with a 2',3'-cyclic phosphate end + an intron with a 2',3'-cyclic phosphate and a 5'-hydroxyl terminus.</text>
        <dbReference type="EC" id="4.6.1.16"/>
    </reaction>
</comment>
<dbReference type="Pfam" id="PF02778">
    <property type="entry name" value="tRNA_int_endo_N"/>
    <property type="match status" value="2"/>
</dbReference>
<dbReference type="EMBL" id="JADFTS010000005">
    <property type="protein sequence ID" value="KAF9606517.1"/>
    <property type="molecule type" value="Genomic_DNA"/>
</dbReference>
<dbReference type="InterPro" id="IPR011856">
    <property type="entry name" value="tRNA_endonuc-like_dom_sf"/>
</dbReference>
<evidence type="ECO:0000259" key="4">
    <source>
        <dbReference type="Pfam" id="PF01974"/>
    </source>
</evidence>
<keyword evidence="7" id="KW-1185">Reference proteome</keyword>
<dbReference type="PANTHER" id="PTHR21227">
    <property type="entry name" value="TRNA-SPLICING ENDONUCLEASE SUBUNIT SEN2"/>
    <property type="match status" value="1"/>
</dbReference>
<name>A0A835LVH4_9MAGN</name>
<dbReference type="AlphaFoldDB" id="A0A835LVH4"/>
<evidence type="ECO:0000313" key="7">
    <source>
        <dbReference type="Proteomes" id="UP000631114"/>
    </source>
</evidence>
<dbReference type="GO" id="GO:0000214">
    <property type="term" value="C:tRNA-intron endonuclease complex"/>
    <property type="evidence" value="ECO:0007669"/>
    <property type="project" value="TreeGrafter"/>
</dbReference>
<evidence type="ECO:0000313" key="6">
    <source>
        <dbReference type="EMBL" id="KAF9606517.1"/>
    </source>
</evidence>
<proteinExistence type="inferred from homology"/>
<dbReference type="EC" id="4.6.1.16" evidence="2"/>
<comment type="caution">
    <text evidence="6">The sequence shown here is derived from an EMBL/GenBank/DDBJ whole genome shotgun (WGS) entry which is preliminary data.</text>
</comment>
<dbReference type="Proteomes" id="UP000631114">
    <property type="component" value="Unassembled WGS sequence"/>
</dbReference>
<evidence type="ECO:0000256" key="3">
    <source>
        <dbReference type="ARBA" id="ARBA00034031"/>
    </source>
</evidence>
<dbReference type="Gene3D" id="3.40.1350.10">
    <property type="match status" value="1"/>
</dbReference>